<dbReference type="RefSeq" id="WP_125015056.1">
    <property type="nucleotide sequence ID" value="NZ_QWEZ01000001.1"/>
</dbReference>
<dbReference type="AlphaFoldDB" id="A0A3P3VSF5"/>
<evidence type="ECO:0000313" key="3">
    <source>
        <dbReference type="Proteomes" id="UP000280792"/>
    </source>
</evidence>
<evidence type="ECO:0000313" key="2">
    <source>
        <dbReference type="EMBL" id="RRJ84626.1"/>
    </source>
</evidence>
<reference evidence="2 3" key="2">
    <citation type="submission" date="2018-12" db="EMBL/GenBank/DDBJ databases">
        <title>Simiduia agarivorans gen. nov., sp. nov., a marine, agarolytic bacterium isolated from shallow coastal water from Keelung, Taiwan.</title>
        <authorList>
            <person name="Shieh W.Y."/>
        </authorList>
    </citation>
    <scope>NUCLEOTIDE SEQUENCE [LARGE SCALE GENOMIC DNA]</scope>
    <source>
        <strain evidence="2 3">GTF-13</strain>
    </source>
</reference>
<proteinExistence type="predicted"/>
<dbReference type="Proteomes" id="UP000280792">
    <property type="component" value="Unassembled WGS sequence"/>
</dbReference>
<keyword evidence="1" id="KW-0175">Coiled coil</keyword>
<comment type="caution">
    <text evidence="2">The sequence shown here is derived from an EMBL/GenBank/DDBJ whole genome shotgun (WGS) entry which is preliminary data.</text>
</comment>
<organism evidence="2 3">
    <name type="scientific">Aestuariirhabdus litorea</name>
    <dbReference type="NCBI Taxonomy" id="2528527"/>
    <lineage>
        <taxon>Bacteria</taxon>
        <taxon>Pseudomonadati</taxon>
        <taxon>Pseudomonadota</taxon>
        <taxon>Gammaproteobacteria</taxon>
        <taxon>Oceanospirillales</taxon>
        <taxon>Aestuariirhabdaceae</taxon>
        <taxon>Aestuariirhabdus</taxon>
    </lineage>
</organism>
<keyword evidence="3" id="KW-1185">Reference proteome</keyword>
<gene>
    <name evidence="2" type="ORF">D0544_05855</name>
</gene>
<sequence length="478" mass="54183">MGQGNITEAVIFFDQDRVVKEMMYPEFEAVLDGVVAINDFRNQLVNAAFVAIDGGLMIRSVVLFTIDFDEQGNADKDWNIPLQHLASSAGLGPDLGAGPIRLACRSQCPVSWHQSQMWDPDMSPEVNHLVNLKRAAERNSLGILVDRNYVAPVSSVVAPTLSDAPLLDDVPTLDEAFEFDLPSVAAAPAEDTKAIEHRLSKKYQAAHRNKVANLIKQQRLQITTLKNRFKEEMVQRNRHFQEQKGQLEAKLEAQSKEMEVQQRQNQTLKQTMRQQLDEFRRSREELTRQLKSIEDDEGRDLERIKAQYEAEMAQRLQAATAELQEQIEVRDVEMAYRNELDGQLQEELEELRAKVEELSVRQSEDVLGDLSQKGVVFVAYHPGVGHITIPLQDIPRYMSHTMAYVANKCFVSEEQYNLWLRHYEAPSCDARTTDGSRCGARLDRVDSPGMYVDGHSNHCEKHRGLSAVEAVRAGRSAR</sequence>
<dbReference type="EMBL" id="QWEZ01000001">
    <property type="protein sequence ID" value="RRJ84626.1"/>
    <property type="molecule type" value="Genomic_DNA"/>
</dbReference>
<evidence type="ECO:0000256" key="1">
    <source>
        <dbReference type="SAM" id="Coils"/>
    </source>
</evidence>
<reference evidence="2 3" key="1">
    <citation type="submission" date="2018-08" db="EMBL/GenBank/DDBJ databases">
        <authorList>
            <person name="Khan S.A."/>
        </authorList>
    </citation>
    <scope>NUCLEOTIDE SEQUENCE [LARGE SCALE GENOMIC DNA]</scope>
    <source>
        <strain evidence="2 3">GTF-13</strain>
    </source>
</reference>
<protein>
    <submittedName>
        <fullName evidence="2">Chromosome partitioning protein ParA</fullName>
    </submittedName>
</protein>
<feature type="coiled-coil region" evidence="1">
    <location>
        <begin position="230"/>
        <end position="296"/>
    </location>
</feature>
<accession>A0A3P3VSF5</accession>
<name>A0A3P3VSF5_9GAMM</name>